<evidence type="ECO:0000256" key="3">
    <source>
        <dbReference type="ARBA" id="ARBA00022840"/>
    </source>
</evidence>
<proteinExistence type="inferred from homology"/>
<dbReference type="PROSITE" id="PS50162">
    <property type="entry name" value="RECA_2"/>
    <property type="match status" value="1"/>
</dbReference>
<dbReference type="GO" id="GO:0140664">
    <property type="term" value="F:ATP-dependent DNA damage sensor activity"/>
    <property type="evidence" value="ECO:0007669"/>
    <property type="project" value="InterPro"/>
</dbReference>
<dbReference type="Pfam" id="PF21134">
    <property type="entry name" value="T4_UVSX_C"/>
    <property type="match status" value="1"/>
</dbReference>
<dbReference type="GO" id="GO:0006310">
    <property type="term" value="P:DNA recombination"/>
    <property type="evidence" value="ECO:0007669"/>
    <property type="project" value="UniProtKB-KW"/>
</dbReference>
<keyword evidence="2" id="KW-0547">Nucleotide-binding</keyword>
<dbReference type="InterPro" id="IPR020588">
    <property type="entry name" value="RecA_ATP-bd"/>
</dbReference>
<reference evidence="6" key="1">
    <citation type="submission" date="2020-05" db="EMBL/GenBank/DDBJ databases">
        <authorList>
            <person name="Chiriac C."/>
            <person name="Salcher M."/>
            <person name="Ghai R."/>
            <person name="Kavagutti S V."/>
        </authorList>
    </citation>
    <scope>NUCLEOTIDE SEQUENCE</scope>
</reference>
<dbReference type="Pfam" id="PF00154">
    <property type="entry name" value="RecA_N"/>
    <property type="match status" value="1"/>
</dbReference>
<dbReference type="Gene3D" id="3.40.50.300">
    <property type="entry name" value="P-loop containing nucleotide triphosphate hydrolases"/>
    <property type="match status" value="1"/>
</dbReference>
<dbReference type="InterPro" id="IPR013765">
    <property type="entry name" value="DNA_recomb/repair_RecA"/>
</dbReference>
<dbReference type="InterPro" id="IPR049047">
    <property type="entry name" value="T4_UVSX-like_C"/>
</dbReference>
<evidence type="ECO:0000313" key="6">
    <source>
        <dbReference type="EMBL" id="CAB5220629.1"/>
    </source>
</evidence>
<protein>
    <submittedName>
        <fullName evidence="6">RecA RecA/RadA recombinase</fullName>
    </submittedName>
</protein>
<gene>
    <name evidence="6" type="ORF">UFOVP245_5</name>
</gene>
<dbReference type="GO" id="GO:0005524">
    <property type="term" value="F:ATP binding"/>
    <property type="evidence" value="ECO:0007669"/>
    <property type="project" value="UniProtKB-KW"/>
</dbReference>
<dbReference type="PANTHER" id="PTHR45900:SF1">
    <property type="entry name" value="MITOCHONDRIAL DNA REPAIR PROTEIN RECA HOMOLOG-RELATED"/>
    <property type="match status" value="1"/>
</dbReference>
<evidence type="ECO:0000256" key="4">
    <source>
        <dbReference type="ARBA" id="ARBA00023172"/>
    </source>
</evidence>
<accession>A0A6J7WRJ8</accession>
<name>A0A6J7WRJ8_9CAUD</name>
<sequence>MSLVQRLIKNSTVKETDIISESKIFGKKDMIPTSVPMVNVALSGRVDGGLTPGLTVLAGPSKHFKSAFSLLMAASYMKQYPESVLLFYDSEFGTPQAYFESFGIDMERVVHTPITDVEQLKFDISKQMDEITRTDKVVVVIDSVGNLASKKEVDDAMDGKSVADMSRAKSLKSLFRIVTPHLTLKNIPMIVVNHTYKEIGLYPKDIVGGGTGIYYSADTIWILGRQQDKDADGISGYHFIINVEKSRYVKEKSKIPITVSYEGGIKRWSGLLDLAIEGGYVVKPSNGWYQLVDRTTGEVTGNKMRAADIEDNGAIWKQILSTTDFADHIKDKYTLASGSMIAYAEDDDEV</sequence>
<dbReference type="GO" id="GO:0006281">
    <property type="term" value="P:DNA repair"/>
    <property type="evidence" value="ECO:0007669"/>
    <property type="project" value="InterPro"/>
</dbReference>
<evidence type="ECO:0000256" key="2">
    <source>
        <dbReference type="ARBA" id="ARBA00022741"/>
    </source>
</evidence>
<dbReference type="EMBL" id="LR798287">
    <property type="protein sequence ID" value="CAB5220629.1"/>
    <property type="molecule type" value="Genomic_DNA"/>
</dbReference>
<dbReference type="PANTHER" id="PTHR45900">
    <property type="entry name" value="RECA"/>
    <property type="match status" value="1"/>
</dbReference>
<organism evidence="6">
    <name type="scientific">uncultured Caudovirales phage</name>
    <dbReference type="NCBI Taxonomy" id="2100421"/>
    <lineage>
        <taxon>Viruses</taxon>
        <taxon>Duplodnaviria</taxon>
        <taxon>Heunggongvirae</taxon>
        <taxon>Uroviricota</taxon>
        <taxon>Caudoviricetes</taxon>
        <taxon>Peduoviridae</taxon>
        <taxon>Maltschvirus</taxon>
        <taxon>Maltschvirus maltsch</taxon>
    </lineage>
</organism>
<evidence type="ECO:0000259" key="5">
    <source>
        <dbReference type="PROSITE" id="PS50162"/>
    </source>
</evidence>
<dbReference type="GO" id="GO:0003697">
    <property type="term" value="F:single-stranded DNA binding"/>
    <property type="evidence" value="ECO:0007669"/>
    <property type="project" value="InterPro"/>
</dbReference>
<dbReference type="SUPFAM" id="SSF52540">
    <property type="entry name" value="P-loop containing nucleoside triphosphate hydrolases"/>
    <property type="match status" value="1"/>
</dbReference>
<keyword evidence="3" id="KW-0067">ATP-binding</keyword>
<dbReference type="InterPro" id="IPR027417">
    <property type="entry name" value="P-loop_NTPase"/>
</dbReference>
<keyword evidence="4" id="KW-0233">DNA recombination</keyword>
<comment type="similarity">
    <text evidence="1">Belongs to the RecA family.</text>
</comment>
<feature type="domain" description="RecA family profile 1" evidence="5">
    <location>
        <begin position="27"/>
        <end position="195"/>
    </location>
</feature>
<dbReference type="InterPro" id="IPR049428">
    <property type="entry name" value="RecA-like_N"/>
</dbReference>
<evidence type="ECO:0000256" key="1">
    <source>
        <dbReference type="ARBA" id="ARBA00009391"/>
    </source>
</evidence>